<dbReference type="EMBL" id="BAAANO010000005">
    <property type="protein sequence ID" value="GAA2000261.1"/>
    <property type="molecule type" value="Genomic_DNA"/>
</dbReference>
<keyword evidence="4 9" id="KW-0812">Transmembrane</keyword>
<comment type="subcellular location">
    <subcellularLocation>
        <location evidence="9">Cell membrane</location>
        <topology evidence="9">Multi-pass membrane protein</topology>
    </subcellularLocation>
    <subcellularLocation>
        <location evidence="1">Membrane</location>
        <topology evidence="1">Multi-pass membrane protein</topology>
    </subcellularLocation>
</comment>
<keyword evidence="7 9" id="KW-0472">Membrane</keyword>
<dbReference type="NCBIfam" id="TIGR00220">
    <property type="entry name" value="mscL"/>
    <property type="match status" value="1"/>
</dbReference>
<dbReference type="HAMAP" id="MF_00115">
    <property type="entry name" value="MscL"/>
    <property type="match status" value="1"/>
</dbReference>
<reference evidence="11" key="1">
    <citation type="journal article" date="2019" name="Int. J. Syst. Evol. Microbiol.">
        <title>The Global Catalogue of Microorganisms (GCM) 10K type strain sequencing project: providing services to taxonomists for standard genome sequencing and annotation.</title>
        <authorList>
            <consortium name="The Broad Institute Genomics Platform"/>
            <consortium name="The Broad Institute Genome Sequencing Center for Infectious Disease"/>
            <person name="Wu L."/>
            <person name="Ma J."/>
        </authorList>
    </citation>
    <scope>NUCLEOTIDE SEQUENCE [LARGE SCALE GENOMIC DNA]</scope>
    <source>
        <strain evidence="11">JCM 14546</strain>
    </source>
</reference>
<dbReference type="Gene3D" id="1.10.1200.120">
    <property type="entry name" value="Large-conductance mechanosensitive channel, MscL, domain 1"/>
    <property type="match status" value="1"/>
</dbReference>
<dbReference type="PANTHER" id="PTHR30266:SF2">
    <property type="entry name" value="LARGE-CONDUCTANCE MECHANOSENSITIVE CHANNEL"/>
    <property type="match status" value="1"/>
</dbReference>
<dbReference type="RefSeq" id="WP_344306676.1">
    <property type="nucleotide sequence ID" value="NZ_BAAANO010000005.1"/>
</dbReference>
<evidence type="ECO:0000256" key="9">
    <source>
        <dbReference type="HAMAP-Rule" id="MF_00115"/>
    </source>
</evidence>
<dbReference type="InterPro" id="IPR001185">
    <property type="entry name" value="MS_channel"/>
</dbReference>
<comment type="function">
    <text evidence="9">Channel that opens in response to stretch forces in the membrane lipid bilayer. May participate in the regulation of osmotic pressure changes within the cell.</text>
</comment>
<dbReference type="InterPro" id="IPR036019">
    <property type="entry name" value="MscL_channel"/>
</dbReference>
<evidence type="ECO:0000256" key="6">
    <source>
        <dbReference type="ARBA" id="ARBA00023065"/>
    </source>
</evidence>
<comment type="subunit">
    <text evidence="9">Homopentamer.</text>
</comment>
<keyword evidence="3 9" id="KW-1003">Cell membrane</keyword>
<evidence type="ECO:0000256" key="8">
    <source>
        <dbReference type="ARBA" id="ARBA00023303"/>
    </source>
</evidence>
<dbReference type="Pfam" id="PF01741">
    <property type="entry name" value="MscL"/>
    <property type="match status" value="1"/>
</dbReference>
<accession>A0ABP5EN89</accession>
<feature type="transmembrane region" description="Helical" evidence="9">
    <location>
        <begin position="70"/>
        <end position="93"/>
    </location>
</feature>
<evidence type="ECO:0000256" key="4">
    <source>
        <dbReference type="ARBA" id="ARBA00022692"/>
    </source>
</evidence>
<evidence type="ECO:0000256" key="1">
    <source>
        <dbReference type="ARBA" id="ARBA00004141"/>
    </source>
</evidence>
<keyword evidence="11" id="KW-1185">Reference proteome</keyword>
<evidence type="ECO:0000256" key="7">
    <source>
        <dbReference type="ARBA" id="ARBA00023136"/>
    </source>
</evidence>
<keyword evidence="8 9" id="KW-0407">Ion channel</keyword>
<dbReference type="Proteomes" id="UP001500755">
    <property type="component" value="Unassembled WGS sequence"/>
</dbReference>
<sequence length="141" mass="14864">MFKGFKDFLLRGNVIELATAVIVGAAFTAVVTAISDNVINPVIASIGSPDTSALTWTIRPALAETTTIDLGAVITAAINFLIVAGVVYFVFIAPMNKLASLRKVDEPEEVEAPTTDEILGEIRDILKTQQTGRGTDGSTGL</sequence>
<dbReference type="PANTHER" id="PTHR30266">
    <property type="entry name" value="MECHANOSENSITIVE CHANNEL MSCL"/>
    <property type="match status" value="1"/>
</dbReference>
<gene>
    <name evidence="9 10" type="primary">mscL</name>
    <name evidence="10" type="ORF">GCM10009755_05020</name>
</gene>
<comment type="similarity">
    <text evidence="9">Belongs to the MscL family.</text>
</comment>
<protein>
    <recommendedName>
        <fullName evidence="9">Large-conductance mechanosensitive channel</fullName>
    </recommendedName>
</protein>
<evidence type="ECO:0000313" key="11">
    <source>
        <dbReference type="Proteomes" id="UP001500755"/>
    </source>
</evidence>
<comment type="caution">
    <text evidence="10">The sequence shown here is derived from an EMBL/GenBank/DDBJ whole genome shotgun (WGS) entry which is preliminary data.</text>
</comment>
<evidence type="ECO:0000256" key="2">
    <source>
        <dbReference type="ARBA" id="ARBA00022448"/>
    </source>
</evidence>
<keyword evidence="5 9" id="KW-1133">Transmembrane helix</keyword>
<name>A0ABP5EN89_9MICO</name>
<dbReference type="InterPro" id="IPR037673">
    <property type="entry name" value="MSC/AndL"/>
</dbReference>
<keyword evidence="2 9" id="KW-0813">Transport</keyword>
<evidence type="ECO:0000256" key="3">
    <source>
        <dbReference type="ARBA" id="ARBA00022475"/>
    </source>
</evidence>
<evidence type="ECO:0000256" key="5">
    <source>
        <dbReference type="ARBA" id="ARBA00022989"/>
    </source>
</evidence>
<evidence type="ECO:0000313" key="10">
    <source>
        <dbReference type="EMBL" id="GAA2000261.1"/>
    </source>
</evidence>
<dbReference type="SUPFAM" id="SSF81330">
    <property type="entry name" value="Gated mechanosensitive channel"/>
    <property type="match status" value="1"/>
</dbReference>
<feature type="transmembrane region" description="Helical" evidence="9">
    <location>
        <begin position="12"/>
        <end position="34"/>
    </location>
</feature>
<keyword evidence="6 9" id="KW-0406">Ion transport</keyword>
<proteinExistence type="inferred from homology"/>
<organism evidence="10 11">
    <name type="scientific">Brevibacterium samyangense</name>
    <dbReference type="NCBI Taxonomy" id="366888"/>
    <lineage>
        <taxon>Bacteria</taxon>
        <taxon>Bacillati</taxon>
        <taxon>Actinomycetota</taxon>
        <taxon>Actinomycetes</taxon>
        <taxon>Micrococcales</taxon>
        <taxon>Brevibacteriaceae</taxon>
        <taxon>Brevibacterium</taxon>
    </lineage>
</organism>
<dbReference type="PRINTS" id="PR01264">
    <property type="entry name" value="MECHCHANNEL"/>
</dbReference>